<accession>A0ABS9V5W0</accession>
<dbReference type="RefSeq" id="WP_241350188.1">
    <property type="nucleotide sequence ID" value="NZ_JAKZGP010000113.1"/>
</dbReference>
<dbReference type="Proteomes" id="UP001165489">
    <property type="component" value="Unassembled WGS sequence"/>
</dbReference>
<name>A0ABS9V5W0_9BACT</name>
<keyword evidence="2" id="KW-1185">Reference proteome</keyword>
<reference evidence="1" key="1">
    <citation type="submission" date="2022-03" db="EMBL/GenBank/DDBJ databases">
        <title>De novo assembled genomes of Belliella spp. (Cyclobacteriaceae) strains.</title>
        <authorList>
            <person name="Szabo A."/>
            <person name="Korponai K."/>
            <person name="Felfoldi T."/>
        </authorList>
    </citation>
    <scope>NUCLEOTIDE SEQUENCE</scope>
    <source>
        <strain evidence="1">DSM 111904</strain>
    </source>
</reference>
<sequence length="85" mass="10006">MGVFEILAELDRREVQIEIKLKKILEANLTPFPGDRIHKAKMLLKLIYEFKKHIQADEFFQAGMKLRDLEIEGLMILEEKPPSLR</sequence>
<protein>
    <recommendedName>
        <fullName evidence="3">Cell division protein ZapA</fullName>
    </recommendedName>
</protein>
<proteinExistence type="predicted"/>
<dbReference type="EMBL" id="JAKZGP010000113">
    <property type="protein sequence ID" value="MCH7411763.1"/>
    <property type="molecule type" value="Genomic_DNA"/>
</dbReference>
<evidence type="ECO:0008006" key="3">
    <source>
        <dbReference type="Google" id="ProtNLM"/>
    </source>
</evidence>
<comment type="caution">
    <text evidence="1">The sequence shown here is derived from an EMBL/GenBank/DDBJ whole genome shotgun (WGS) entry which is preliminary data.</text>
</comment>
<evidence type="ECO:0000313" key="2">
    <source>
        <dbReference type="Proteomes" id="UP001165489"/>
    </source>
</evidence>
<evidence type="ECO:0000313" key="1">
    <source>
        <dbReference type="EMBL" id="MCH7411763.1"/>
    </source>
</evidence>
<organism evidence="1 2">
    <name type="scientific">Belliella filtrata</name>
    <dbReference type="NCBI Taxonomy" id="2923435"/>
    <lineage>
        <taxon>Bacteria</taxon>
        <taxon>Pseudomonadati</taxon>
        <taxon>Bacteroidota</taxon>
        <taxon>Cytophagia</taxon>
        <taxon>Cytophagales</taxon>
        <taxon>Cyclobacteriaceae</taxon>
        <taxon>Belliella</taxon>
    </lineage>
</organism>
<gene>
    <name evidence="1" type="ORF">MM239_20420</name>
</gene>